<keyword evidence="1" id="KW-0479">Metal-binding</keyword>
<evidence type="ECO:0000313" key="8">
    <source>
        <dbReference type="EMBL" id="PIA93885.1"/>
    </source>
</evidence>
<feature type="region of interest" description="Disordered" evidence="6">
    <location>
        <begin position="59"/>
        <end position="138"/>
    </location>
</feature>
<evidence type="ECO:0000256" key="2">
    <source>
        <dbReference type="ARBA" id="ARBA00022833"/>
    </source>
</evidence>
<protein>
    <recommendedName>
        <fullName evidence="7">Xylanolytic transcriptional activator regulatory domain-containing protein</fullName>
    </recommendedName>
</protein>
<sequence>MADASLMGGFDFWHENVVSSTNWLEVLEHGDLAHCNYSPFPGFGNPIANQQGFVEATPHPQALQNPHTHVANQSQAHSNSPESIFSTSSNAVADSITSHGSQNEPLPKPGAYYVDGEPARHPRVKRRKTSTTRRSTDLTSPHCLSLRIPDGLLAGAEDFFKINSATYNDLQNLYRQHCIECPQPWPSYEPIALPAQEVFEHFLGLYFKHFDQILPFLHQSTLNTGPQNSILVLAMASLGCQYLPEGAVSASLADSFHEMTRRCILYAREDASTTLARDLVGSGVEVLHIVGAAHGSDKRLIKSAMEMRSRLGEVVTDCVRQAGADVAPATGGPTSNISWSSWVRRESKLRLAHAAWLLDAKLAYEFQQSPLFSLRDSTLPLPCHEKLWQAETEQEWQSHRSFDTRQPDLCTALQELYVDKKLPHERGEFARIITIHGLYHRIWECARYFSNPLSQWTPTASRQLSGDVLPSTPVWLPGVPAFVKWQNVTCDALDILHWQANATIGQASGLEHPTVLHLHLARTVLLTPYENIVSLAQHVANGTAHLDTARTDQQIITRWASQHQFKARLAAIHAGVVFWHVRRYTIDAFHEAPAVGLAALVLWAFGTFSSRSKSLASGSGTQQTTAKRHHQPQQSEHQLPGENEAEHSSSDDATCEIILIDRPTDDELVQTFIRNGHNMQAHLTGVGDLYAARGPERVLAQACKLLASLRCWGVNAAWLQLLQGVVDTCRRARSD</sequence>
<dbReference type="InterPro" id="IPR007219">
    <property type="entry name" value="XnlR_reg_dom"/>
</dbReference>
<evidence type="ECO:0000256" key="1">
    <source>
        <dbReference type="ARBA" id="ARBA00022723"/>
    </source>
</evidence>
<keyword evidence="11" id="KW-1185">Reference proteome</keyword>
<keyword evidence="2" id="KW-0862">Zinc</keyword>
<keyword evidence="5" id="KW-0539">Nucleus</keyword>
<evidence type="ECO:0000313" key="9">
    <source>
        <dbReference type="EMBL" id="WPB02051.1"/>
    </source>
</evidence>
<evidence type="ECO:0000256" key="4">
    <source>
        <dbReference type="ARBA" id="ARBA00023163"/>
    </source>
</evidence>
<dbReference type="CDD" id="cd12148">
    <property type="entry name" value="fungal_TF_MHR"/>
    <property type="match status" value="1"/>
</dbReference>
<dbReference type="GO" id="GO:0006351">
    <property type="term" value="P:DNA-templated transcription"/>
    <property type="evidence" value="ECO:0007669"/>
    <property type="project" value="InterPro"/>
</dbReference>
<reference evidence="8 10" key="1">
    <citation type="submission" date="2015-10" db="EMBL/GenBank/DDBJ databases">
        <title>The cercosporin biosynthetic gene cluster was horizontally transferred to several fungal lineages and shown to be expanded in Cercospora beticola based on microsynteny with recipient genomes.</title>
        <authorList>
            <person name="De Jonge R."/>
            <person name="Ebert M.K."/>
            <person name="Suttle J.C."/>
            <person name="Jurick Ii W.M."/>
            <person name="Secor G.A."/>
            <person name="Thomma B.P."/>
            <person name="Van De Peer Y."/>
            <person name="Bolton M.D."/>
        </authorList>
    </citation>
    <scope>NUCLEOTIDE SEQUENCE [LARGE SCALE GENOMIC DNA]</scope>
    <source>
        <strain evidence="8 10">09-40</strain>
    </source>
</reference>
<evidence type="ECO:0000313" key="10">
    <source>
        <dbReference type="Proteomes" id="UP000230605"/>
    </source>
</evidence>
<gene>
    <name evidence="8" type="ORF">CB0940_04781</name>
    <name evidence="9" type="ORF">RHO25_006685</name>
</gene>
<evidence type="ECO:0000259" key="7">
    <source>
        <dbReference type="Pfam" id="PF04082"/>
    </source>
</evidence>
<dbReference type="PANTHER" id="PTHR47660:SF7">
    <property type="entry name" value="TRANSCRIPTION FACTOR WITH C2H2 AND ZN(2)-CYS(6) DNA BINDING DOMAIN (EUROFUNG)"/>
    <property type="match status" value="1"/>
</dbReference>
<feature type="compositionally biased region" description="Basic residues" evidence="6">
    <location>
        <begin position="121"/>
        <end position="131"/>
    </location>
</feature>
<keyword evidence="4" id="KW-0804">Transcription</keyword>
<feature type="region of interest" description="Disordered" evidence="6">
    <location>
        <begin position="615"/>
        <end position="651"/>
    </location>
</feature>
<feature type="compositionally biased region" description="Polar residues" evidence="6">
    <location>
        <begin position="62"/>
        <end position="104"/>
    </location>
</feature>
<reference evidence="9 11" key="2">
    <citation type="submission" date="2023-09" db="EMBL/GenBank/DDBJ databases">
        <title>Complete-Gapless Cercospora beticola genome.</title>
        <authorList>
            <person name="Wyatt N.A."/>
            <person name="Spanner R.E."/>
            <person name="Bolton M.D."/>
        </authorList>
    </citation>
    <scope>NUCLEOTIDE SEQUENCE [LARGE SCALE GENOMIC DNA]</scope>
    <source>
        <strain evidence="9">Cb09-40</strain>
    </source>
</reference>
<accession>A0A2G5HMY7</accession>
<organism evidence="8 10">
    <name type="scientific">Cercospora beticola</name>
    <name type="common">Sugarbeet leaf spot fungus</name>
    <dbReference type="NCBI Taxonomy" id="122368"/>
    <lineage>
        <taxon>Eukaryota</taxon>
        <taxon>Fungi</taxon>
        <taxon>Dikarya</taxon>
        <taxon>Ascomycota</taxon>
        <taxon>Pezizomycotina</taxon>
        <taxon>Dothideomycetes</taxon>
        <taxon>Dothideomycetidae</taxon>
        <taxon>Mycosphaerellales</taxon>
        <taxon>Mycosphaerellaceae</taxon>
        <taxon>Cercospora</taxon>
    </lineage>
</organism>
<evidence type="ECO:0000256" key="5">
    <source>
        <dbReference type="ARBA" id="ARBA00023242"/>
    </source>
</evidence>
<proteinExistence type="predicted"/>
<dbReference type="EMBL" id="LKMD01000105">
    <property type="protein sequence ID" value="PIA93885.1"/>
    <property type="molecule type" value="Genomic_DNA"/>
</dbReference>
<dbReference type="AlphaFoldDB" id="A0A2G5HMY7"/>
<dbReference type="EMBL" id="CP134187">
    <property type="protein sequence ID" value="WPB02051.1"/>
    <property type="molecule type" value="Genomic_DNA"/>
</dbReference>
<keyword evidence="3" id="KW-0805">Transcription regulation</keyword>
<dbReference type="Proteomes" id="UP000230605">
    <property type="component" value="Chromosome 4"/>
</dbReference>
<dbReference type="Pfam" id="PF04082">
    <property type="entry name" value="Fungal_trans"/>
    <property type="match status" value="1"/>
</dbReference>
<dbReference type="Proteomes" id="UP001302367">
    <property type="component" value="Chromosome 4"/>
</dbReference>
<dbReference type="OrthoDB" id="654211at2759"/>
<evidence type="ECO:0000256" key="6">
    <source>
        <dbReference type="SAM" id="MobiDB-lite"/>
    </source>
</evidence>
<dbReference type="GO" id="GO:0008270">
    <property type="term" value="F:zinc ion binding"/>
    <property type="evidence" value="ECO:0007669"/>
    <property type="project" value="InterPro"/>
</dbReference>
<evidence type="ECO:0000313" key="11">
    <source>
        <dbReference type="Proteomes" id="UP001302367"/>
    </source>
</evidence>
<dbReference type="GO" id="GO:0003677">
    <property type="term" value="F:DNA binding"/>
    <property type="evidence" value="ECO:0007669"/>
    <property type="project" value="InterPro"/>
</dbReference>
<name>A0A2G5HMY7_CERBT</name>
<evidence type="ECO:0000256" key="3">
    <source>
        <dbReference type="ARBA" id="ARBA00023015"/>
    </source>
</evidence>
<dbReference type="PANTHER" id="PTHR47660">
    <property type="entry name" value="TRANSCRIPTION FACTOR WITH C2H2 AND ZN(2)-CYS(6) DNA BINDING DOMAIN (EUROFUNG)-RELATED-RELATED"/>
    <property type="match status" value="1"/>
</dbReference>
<feature type="domain" description="Xylanolytic transcriptional activator regulatory" evidence="7">
    <location>
        <begin position="318"/>
        <end position="451"/>
    </location>
</feature>